<protein>
    <submittedName>
        <fullName evidence="1">Epimerase</fullName>
    </submittedName>
</protein>
<comment type="caution">
    <text evidence="1">The sequence shown here is derived from an EMBL/GenBank/DDBJ whole genome shotgun (WGS) entry which is preliminary data.</text>
</comment>
<dbReference type="PANTHER" id="PTHR14097:SF8">
    <property type="entry name" value="NAD(P)-BINDING DOMAIN-CONTAINING PROTEIN"/>
    <property type="match status" value="1"/>
</dbReference>
<dbReference type="SUPFAM" id="SSF51735">
    <property type="entry name" value="NAD(P)-binding Rossmann-fold domains"/>
    <property type="match status" value="1"/>
</dbReference>
<dbReference type="AlphaFoldDB" id="A0A6I4I9T8"/>
<dbReference type="Proteomes" id="UP000434850">
    <property type="component" value="Unassembled WGS sequence"/>
</dbReference>
<dbReference type="InterPro" id="IPR036291">
    <property type="entry name" value="NAD(P)-bd_dom_sf"/>
</dbReference>
<dbReference type="PANTHER" id="PTHR14097">
    <property type="entry name" value="OXIDOREDUCTASE HTATIP2"/>
    <property type="match status" value="1"/>
</dbReference>
<dbReference type="OrthoDB" id="9798632at2"/>
<evidence type="ECO:0000313" key="2">
    <source>
        <dbReference type="Proteomes" id="UP000434850"/>
    </source>
</evidence>
<keyword evidence="2" id="KW-1185">Reference proteome</keyword>
<dbReference type="EMBL" id="WQLA01000001">
    <property type="protein sequence ID" value="MVN90236.1"/>
    <property type="molecule type" value="Genomic_DNA"/>
</dbReference>
<name>A0A6I4I9T8_9SPHI</name>
<accession>A0A6I4I9T8</accession>
<dbReference type="Gene3D" id="3.40.50.720">
    <property type="entry name" value="NAD(P)-binding Rossmann-like Domain"/>
    <property type="match status" value="1"/>
</dbReference>
<proteinExistence type="predicted"/>
<evidence type="ECO:0000313" key="1">
    <source>
        <dbReference type="EMBL" id="MVN90236.1"/>
    </source>
</evidence>
<organism evidence="1 2">
    <name type="scientific">Mucilaginibacter aquatilis</name>
    <dbReference type="NCBI Taxonomy" id="1517760"/>
    <lineage>
        <taxon>Bacteria</taxon>
        <taxon>Pseudomonadati</taxon>
        <taxon>Bacteroidota</taxon>
        <taxon>Sphingobacteriia</taxon>
        <taxon>Sphingobacteriales</taxon>
        <taxon>Sphingobacteriaceae</taxon>
        <taxon>Mucilaginibacter</taxon>
    </lineage>
</organism>
<sequence>MTSKSIPLLREIITGATGMVGEGVAYECMKSPLVESILLVNRKPSGITHHKVTEVLHDNMHDLSKIEDKLIGYNACFFCLGISSIGVSKDDYYKITYELTMHFAQTLSRLNADMTLCYISGAGTNINGSSNWSRVKGKTENDLKLLQFKQVYNFRPAFMKPTPGLKNTLGFYKYITWMFPLLRPIMPGSIGTLTELGEGMINTAAYGYNNDTLDVKDIRTMARHQP</sequence>
<gene>
    <name evidence="1" type="ORF">GO816_03775</name>
</gene>
<reference evidence="1 2" key="1">
    <citation type="submission" date="2019-12" db="EMBL/GenBank/DDBJ databases">
        <title>Mucilaginibacter sp. HME9299 genome sequencing and assembly.</title>
        <authorList>
            <person name="Kang H."/>
            <person name="Kim H."/>
            <person name="Joh K."/>
        </authorList>
    </citation>
    <scope>NUCLEOTIDE SEQUENCE [LARGE SCALE GENOMIC DNA]</scope>
    <source>
        <strain evidence="1 2">HME9299</strain>
    </source>
</reference>